<keyword evidence="1" id="KW-1133">Transmembrane helix</keyword>
<comment type="caution">
    <text evidence="2">The sequence shown here is derived from an EMBL/GenBank/DDBJ whole genome shotgun (WGS) entry which is preliminary data.</text>
</comment>
<keyword evidence="1" id="KW-0812">Transmembrane</keyword>
<accession>A0A2R6S446</accession>
<dbReference type="STRING" id="98765.A0A2R6S446"/>
<feature type="transmembrane region" description="Helical" evidence="1">
    <location>
        <begin position="66"/>
        <end position="84"/>
    </location>
</feature>
<reference evidence="2 3" key="1">
    <citation type="submission" date="2018-02" db="EMBL/GenBank/DDBJ databases">
        <title>Genome sequence of the basidiomycete white-rot fungus Phlebia centrifuga.</title>
        <authorList>
            <person name="Granchi Z."/>
            <person name="Peng M."/>
            <person name="de Vries R.P."/>
            <person name="Hilden K."/>
            <person name="Makela M.R."/>
            <person name="Grigoriev I."/>
            <person name="Riley R."/>
        </authorList>
    </citation>
    <scope>NUCLEOTIDE SEQUENCE [LARGE SCALE GENOMIC DNA]</scope>
    <source>
        <strain evidence="2 3">FBCC195</strain>
    </source>
</reference>
<evidence type="ECO:0000313" key="3">
    <source>
        <dbReference type="Proteomes" id="UP000186601"/>
    </source>
</evidence>
<keyword evidence="1" id="KW-0472">Membrane</keyword>
<dbReference type="OrthoDB" id="435607at2759"/>
<sequence>MLSLGALIWVSVRPLLRLVLCTGFGVLITRADIFPAVASRGAGQIILVRKVVSALNQYLPKKPGPLFLVAFIYEGMGLLLAWIVKQFFWVPHRFRYGILVAGGWGNYGDIRTPPSYLYSDLADDQSPYQMGSNLGRYEYYRWPPV</sequence>
<protein>
    <submittedName>
        <fullName evidence="2">Uncharacterized protein</fullName>
    </submittedName>
</protein>
<dbReference type="EMBL" id="MLYV02000084">
    <property type="protein sequence ID" value="PSS37046.1"/>
    <property type="molecule type" value="Genomic_DNA"/>
</dbReference>
<dbReference type="Proteomes" id="UP000186601">
    <property type="component" value="Unassembled WGS sequence"/>
</dbReference>
<proteinExistence type="predicted"/>
<dbReference type="InterPro" id="IPR040254">
    <property type="entry name" value="Ecm3-like"/>
</dbReference>
<gene>
    <name evidence="2" type="ORF">PHLCEN_2v1085</name>
</gene>
<name>A0A2R6S446_9APHY</name>
<keyword evidence="3" id="KW-1185">Reference proteome</keyword>
<dbReference type="PANTHER" id="PTHR31274">
    <property type="entry name" value="PROTEIN ECM3"/>
    <property type="match status" value="1"/>
</dbReference>
<dbReference type="AlphaFoldDB" id="A0A2R6S446"/>
<evidence type="ECO:0000313" key="2">
    <source>
        <dbReference type="EMBL" id="PSS37046.1"/>
    </source>
</evidence>
<evidence type="ECO:0000256" key="1">
    <source>
        <dbReference type="SAM" id="Phobius"/>
    </source>
</evidence>
<organism evidence="2 3">
    <name type="scientific">Hermanssonia centrifuga</name>
    <dbReference type="NCBI Taxonomy" id="98765"/>
    <lineage>
        <taxon>Eukaryota</taxon>
        <taxon>Fungi</taxon>
        <taxon>Dikarya</taxon>
        <taxon>Basidiomycota</taxon>
        <taxon>Agaricomycotina</taxon>
        <taxon>Agaricomycetes</taxon>
        <taxon>Polyporales</taxon>
        <taxon>Meruliaceae</taxon>
        <taxon>Hermanssonia</taxon>
    </lineage>
</organism>
<dbReference type="PANTHER" id="PTHR31274:SF1">
    <property type="entry name" value="AGL149CP"/>
    <property type="match status" value="1"/>
</dbReference>